<protein>
    <submittedName>
        <fullName evidence="2">Peptidoglycan-binding lysin domain</fullName>
    </submittedName>
</protein>
<evidence type="ECO:0000313" key="2">
    <source>
        <dbReference type="EMBL" id="RFN48874.1"/>
    </source>
</evidence>
<dbReference type="AlphaFoldDB" id="A0A395MLQ6"/>
<dbReference type="PANTHER" id="PTHR34997">
    <property type="entry name" value="AM15"/>
    <property type="match status" value="1"/>
</dbReference>
<dbReference type="InterPro" id="IPR052210">
    <property type="entry name" value="LysM1-like"/>
</dbReference>
<dbReference type="InterPro" id="IPR036779">
    <property type="entry name" value="LysM_dom_sf"/>
</dbReference>
<sequence>MLLFLFLTILVSGMEHTDFSHDGNFTDPPDRFRPGNNIFPLAEGTRSDCILYYWLEDVTDDYSADCWSLASVVGATSEELILWNPSLAEPNGTSEIFEDLTAIPTTLDRGLSTFIDGFTWPCTIAPSKSYCVVLSSASASSHVNNEEQPPTPHAAHEISGCTMWLDVPKGITCDDLMIMNNLQFGEFFEMNPSVGADCNGVVVGMNYCRSTHAGGWDFGIPGWSSSDSDNDLAS</sequence>
<evidence type="ECO:0000313" key="3">
    <source>
        <dbReference type="Proteomes" id="UP000265631"/>
    </source>
</evidence>
<dbReference type="Gene3D" id="3.10.350.10">
    <property type="entry name" value="LysM domain"/>
    <property type="match status" value="1"/>
</dbReference>
<accession>A0A395MLQ6</accession>
<gene>
    <name evidence="2" type="ORF">FIE12Z_6929</name>
</gene>
<comment type="caution">
    <text evidence="2">The sequence shown here is derived from an EMBL/GenBank/DDBJ whole genome shotgun (WGS) entry which is preliminary data.</text>
</comment>
<organism evidence="2 3">
    <name type="scientific">Fusarium flagelliforme</name>
    <dbReference type="NCBI Taxonomy" id="2675880"/>
    <lineage>
        <taxon>Eukaryota</taxon>
        <taxon>Fungi</taxon>
        <taxon>Dikarya</taxon>
        <taxon>Ascomycota</taxon>
        <taxon>Pezizomycotina</taxon>
        <taxon>Sordariomycetes</taxon>
        <taxon>Hypocreomycetidae</taxon>
        <taxon>Hypocreales</taxon>
        <taxon>Nectriaceae</taxon>
        <taxon>Fusarium</taxon>
        <taxon>Fusarium incarnatum-equiseti species complex</taxon>
    </lineage>
</organism>
<name>A0A395MLQ6_9HYPO</name>
<reference evidence="2 3" key="1">
    <citation type="journal article" date="2018" name="PLoS Pathog.">
        <title>Evolution of structural diversity of trichothecenes, a family of toxins produced by plant pathogenic and entomopathogenic fungi.</title>
        <authorList>
            <person name="Proctor R.H."/>
            <person name="McCormick S.P."/>
            <person name="Kim H.S."/>
            <person name="Cardoza R.E."/>
            <person name="Stanley A.M."/>
            <person name="Lindo L."/>
            <person name="Kelly A."/>
            <person name="Brown D.W."/>
            <person name="Lee T."/>
            <person name="Vaughan M.M."/>
            <person name="Alexander N.J."/>
            <person name="Busman M."/>
            <person name="Gutierrez S."/>
        </authorList>
    </citation>
    <scope>NUCLEOTIDE SEQUENCE [LARGE SCALE GENOMIC DNA]</scope>
    <source>
        <strain evidence="2 3">NRRL 13405</strain>
    </source>
</reference>
<comment type="similarity">
    <text evidence="1">Belongs to the secreted LysM effector family.</text>
</comment>
<dbReference type="PANTHER" id="PTHR34997:SF1">
    <property type="entry name" value="PEPTIDOGLYCAN-BINDING LYSIN DOMAIN"/>
    <property type="match status" value="1"/>
</dbReference>
<dbReference type="STRING" id="2594813.A0A395MLQ6"/>
<dbReference type="GO" id="GO:0008061">
    <property type="term" value="F:chitin binding"/>
    <property type="evidence" value="ECO:0007669"/>
    <property type="project" value="InterPro"/>
</dbReference>
<evidence type="ECO:0000256" key="1">
    <source>
        <dbReference type="ARBA" id="ARBA00044955"/>
    </source>
</evidence>
<dbReference type="EMBL" id="PXXK01000193">
    <property type="protein sequence ID" value="RFN48874.1"/>
    <property type="molecule type" value="Genomic_DNA"/>
</dbReference>
<dbReference type="Proteomes" id="UP000265631">
    <property type="component" value="Unassembled WGS sequence"/>
</dbReference>
<keyword evidence="3" id="KW-1185">Reference proteome</keyword>
<proteinExistence type="inferred from homology"/>